<protein>
    <submittedName>
        <fullName evidence="2">Uncharacterized protein</fullName>
    </submittedName>
</protein>
<gene>
    <name evidence="2" type="primary">RvY_08368-1</name>
    <name evidence="2" type="synonym">RvY_08368.1</name>
    <name evidence="2" type="ORF">RvY_08368</name>
</gene>
<dbReference type="Proteomes" id="UP000186922">
    <property type="component" value="Unassembled WGS sequence"/>
</dbReference>
<keyword evidence="3" id="KW-1185">Reference proteome</keyword>
<feature type="transmembrane region" description="Helical" evidence="1">
    <location>
        <begin position="36"/>
        <end position="54"/>
    </location>
</feature>
<name>A0A1D1V5L8_RAMVA</name>
<reference evidence="2 3" key="1">
    <citation type="journal article" date="2016" name="Nat. Commun.">
        <title>Extremotolerant tardigrade genome and improved radiotolerance of human cultured cells by tardigrade-unique protein.</title>
        <authorList>
            <person name="Hashimoto T."/>
            <person name="Horikawa D.D."/>
            <person name="Saito Y."/>
            <person name="Kuwahara H."/>
            <person name="Kozuka-Hata H."/>
            <person name="Shin-I T."/>
            <person name="Minakuchi Y."/>
            <person name="Ohishi K."/>
            <person name="Motoyama A."/>
            <person name="Aizu T."/>
            <person name="Enomoto A."/>
            <person name="Kondo K."/>
            <person name="Tanaka S."/>
            <person name="Hara Y."/>
            <person name="Koshikawa S."/>
            <person name="Sagara H."/>
            <person name="Miura T."/>
            <person name="Yokobori S."/>
            <person name="Miyagawa K."/>
            <person name="Suzuki Y."/>
            <person name="Kubo T."/>
            <person name="Oyama M."/>
            <person name="Kohara Y."/>
            <person name="Fujiyama A."/>
            <person name="Arakawa K."/>
            <person name="Katayama T."/>
            <person name="Toyoda A."/>
            <person name="Kunieda T."/>
        </authorList>
    </citation>
    <scope>NUCLEOTIDE SEQUENCE [LARGE SCALE GENOMIC DNA]</scope>
    <source>
        <strain evidence="2 3">YOKOZUNA-1</strain>
    </source>
</reference>
<proteinExistence type="predicted"/>
<evidence type="ECO:0000256" key="1">
    <source>
        <dbReference type="SAM" id="Phobius"/>
    </source>
</evidence>
<dbReference type="AlphaFoldDB" id="A0A1D1V5L8"/>
<comment type="caution">
    <text evidence="2">The sequence shown here is derived from an EMBL/GenBank/DDBJ whole genome shotgun (WGS) entry which is preliminary data.</text>
</comment>
<accession>A0A1D1V5L8</accession>
<evidence type="ECO:0000313" key="2">
    <source>
        <dbReference type="EMBL" id="GAU97004.1"/>
    </source>
</evidence>
<organism evidence="2 3">
    <name type="scientific">Ramazzottius varieornatus</name>
    <name type="common">Water bear</name>
    <name type="synonym">Tardigrade</name>
    <dbReference type="NCBI Taxonomy" id="947166"/>
    <lineage>
        <taxon>Eukaryota</taxon>
        <taxon>Metazoa</taxon>
        <taxon>Ecdysozoa</taxon>
        <taxon>Tardigrada</taxon>
        <taxon>Eutardigrada</taxon>
        <taxon>Parachela</taxon>
        <taxon>Hypsibioidea</taxon>
        <taxon>Ramazzottiidae</taxon>
        <taxon>Ramazzottius</taxon>
    </lineage>
</organism>
<dbReference type="EMBL" id="BDGG01000004">
    <property type="protein sequence ID" value="GAU97004.1"/>
    <property type="molecule type" value="Genomic_DNA"/>
</dbReference>
<sequence length="110" mass="12829">MEFILWRSWYQSAAFFFTDIPKRYCGFVVLNHHTSFLMQTLTLIFIACVFGFNSQCMCLSNFSRVLLVSSVFIELQKLAGFFDFPCVAFSVFTNIRNVKQYLLTDSRESS</sequence>
<evidence type="ECO:0000313" key="3">
    <source>
        <dbReference type="Proteomes" id="UP000186922"/>
    </source>
</evidence>
<keyword evidence="1" id="KW-0812">Transmembrane</keyword>
<keyword evidence="1" id="KW-1133">Transmembrane helix</keyword>
<keyword evidence="1" id="KW-0472">Membrane</keyword>